<sequence>MLYYCLVARVVASATAGQGVLDLDWIPGSGKELLGYYESRIVPGRWQQAHPFYVGLTTQKGPFVFSQCTNTLWHLLFVLTSWAGKWADVSPDG</sequence>
<proteinExistence type="predicted"/>
<dbReference type="EMBL" id="ODYU01009565">
    <property type="protein sequence ID" value="SOQ54083.1"/>
    <property type="molecule type" value="Genomic_DNA"/>
</dbReference>
<organism evidence="1">
    <name type="scientific">Spodoptera frugiperda</name>
    <name type="common">Fall armyworm</name>
    <dbReference type="NCBI Taxonomy" id="7108"/>
    <lineage>
        <taxon>Eukaryota</taxon>
        <taxon>Metazoa</taxon>
        <taxon>Ecdysozoa</taxon>
        <taxon>Arthropoda</taxon>
        <taxon>Hexapoda</taxon>
        <taxon>Insecta</taxon>
        <taxon>Pterygota</taxon>
        <taxon>Neoptera</taxon>
        <taxon>Endopterygota</taxon>
        <taxon>Lepidoptera</taxon>
        <taxon>Glossata</taxon>
        <taxon>Ditrysia</taxon>
        <taxon>Noctuoidea</taxon>
        <taxon>Noctuidae</taxon>
        <taxon>Amphipyrinae</taxon>
        <taxon>Spodoptera</taxon>
    </lineage>
</organism>
<evidence type="ECO:0000313" key="1">
    <source>
        <dbReference type="EMBL" id="SOQ54083.1"/>
    </source>
</evidence>
<protein>
    <submittedName>
        <fullName evidence="1">SFRICE_031692</fullName>
    </submittedName>
</protein>
<dbReference type="AlphaFoldDB" id="A0A2H1WLX5"/>
<gene>
    <name evidence="1" type="ORF">SFRICE_031692</name>
</gene>
<accession>A0A2H1WLX5</accession>
<reference evidence="1" key="1">
    <citation type="submission" date="2016-07" db="EMBL/GenBank/DDBJ databases">
        <authorList>
            <person name="Bretaudeau A."/>
        </authorList>
    </citation>
    <scope>NUCLEOTIDE SEQUENCE</scope>
    <source>
        <strain evidence="1">Rice</strain>
        <tissue evidence="1">Whole body</tissue>
    </source>
</reference>
<name>A0A2H1WLX5_SPOFR</name>